<dbReference type="Pfam" id="PF03079">
    <property type="entry name" value="ARD"/>
    <property type="match status" value="1"/>
</dbReference>
<dbReference type="PANTHER" id="PTHR23418:SF10">
    <property type="entry name" value="INACTIVE ACIREDUCTONE DIOXYGENASE 1-RELATED"/>
    <property type="match status" value="1"/>
</dbReference>
<dbReference type="InterPro" id="IPR004313">
    <property type="entry name" value="ARD"/>
</dbReference>
<dbReference type="InterPro" id="IPR014710">
    <property type="entry name" value="RmlC-like_jellyroll"/>
</dbReference>
<evidence type="ECO:0000313" key="2">
    <source>
        <dbReference type="WBParaSite" id="PDA_v2.g3099.t1"/>
    </source>
</evidence>
<dbReference type="WBParaSite" id="PDA_v2.g3099.t1">
    <property type="protein sequence ID" value="PDA_v2.g3099.t1"/>
    <property type="gene ID" value="PDA_v2.g3099"/>
</dbReference>
<name>A0A914QTW7_9BILA</name>
<accession>A0A914QTW7</accession>
<keyword evidence="1" id="KW-1185">Reference proteome</keyword>
<reference evidence="2" key="1">
    <citation type="submission" date="2022-11" db="UniProtKB">
        <authorList>
            <consortium name="WormBaseParasite"/>
        </authorList>
    </citation>
    <scope>IDENTIFICATION</scope>
</reference>
<protein>
    <submittedName>
        <fullName evidence="2">Uncharacterized protein</fullName>
    </submittedName>
</protein>
<dbReference type="Proteomes" id="UP000887578">
    <property type="component" value="Unplaced"/>
</dbReference>
<proteinExistence type="predicted"/>
<evidence type="ECO:0000313" key="1">
    <source>
        <dbReference type="Proteomes" id="UP000887578"/>
    </source>
</evidence>
<organism evidence="1 2">
    <name type="scientific">Panagrolaimus davidi</name>
    <dbReference type="NCBI Taxonomy" id="227884"/>
    <lineage>
        <taxon>Eukaryota</taxon>
        <taxon>Metazoa</taxon>
        <taxon>Ecdysozoa</taxon>
        <taxon>Nematoda</taxon>
        <taxon>Chromadorea</taxon>
        <taxon>Rhabditida</taxon>
        <taxon>Tylenchina</taxon>
        <taxon>Panagrolaimomorpha</taxon>
        <taxon>Panagrolaimoidea</taxon>
        <taxon>Panagrolaimidae</taxon>
        <taxon>Panagrolaimus</taxon>
    </lineage>
</organism>
<dbReference type="PANTHER" id="PTHR23418">
    <property type="entry name" value="ACIREDUCTONE DIOXYGENASE"/>
    <property type="match status" value="1"/>
</dbReference>
<dbReference type="Gene3D" id="2.60.120.10">
    <property type="entry name" value="Jelly Rolls"/>
    <property type="match status" value="1"/>
</dbReference>
<sequence>MQSWKMEPYQYGDRRMPHHHYPPKHLTIDQLHKFAGVTHYKVDLSDLAATKKRLTNIRQSKNKVASDILIIDENVRDFEKLCDTLYEPAQKKEDEVFMILDGSMYYDIEYEEEEWIRIYLERGDLIVIPKGKPFRSTVTSKNFAKIQRFANQGSR</sequence>
<dbReference type="GO" id="GO:0006555">
    <property type="term" value="P:methionine metabolic process"/>
    <property type="evidence" value="ECO:0007669"/>
    <property type="project" value="TreeGrafter"/>
</dbReference>
<dbReference type="AlphaFoldDB" id="A0A914QTW7"/>
<dbReference type="InterPro" id="IPR011051">
    <property type="entry name" value="RmlC_Cupin_sf"/>
</dbReference>
<dbReference type="SUPFAM" id="SSF51182">
    <property type="entry name" value="RmlC-like cupins"/>
    <property type="match status" value="1"/>
</dbReference>
<dbReference type="GO" id="GO:0010309">
    <property type="term" value="F:acireductone dioxygenase [iron(II)-requiring] activity"/>
    <property type="evidence" value="ECO:0007669"/>
    <property type="project" value="InterPro"/>
</dbReference>